<dbReference type="AlphaFoldDB" id="A0A8X7CBH3"/>
<dbReference type="GO" id="GO:0003723">
    <property type="term" value="F:RNA binding"/>
    <property type="evidence" value="ECO:0007669"/>
    <property type="project" value="UniProtKB-UniRule"/>
</dbReference>
<dbReference type="SUPFAM" id="SSF54928">
    <property type="entry name" value="RNA-binding domain, RBD"/>
    <property type="match status" value="1"/>
</dbReference>
<comment type="caution">
    <text evidence="4">The sequence shown here is derived from an EMBL/GenBank/DDBJ whole genome shotgun (WGS) entry which is preliminary data.</text>
</comment>
<dbReference type="CDD" id="cd00590">
    <property type="entry name" value="RRM_SF"/>
    <property type="match status" value="1"/>
</dbReference>
<keyword evidence="1 2" id="KW-0694">RNA-binding</keyword>
<dbReference type="InterPro" id="IPR012677">
    <property type="entry name" value="Nucleotide-bd_a/b_plait_sf"/>
</dbReference>
<dbReference type="Proteomes" id="UP000886998">
    <property type="component" value="Unassembled WGS sequence"/>
</dbReference>
<dbReference type="Pfam" id="PF00076">
    <property type="entry name" value="RRM_1"/>
    <property type="match status" value="1"/>
</dbReference>
<gene>
    <name evidence="4" type="primary">NCL1_25466</name>
    <name evidence="4" type="ORF">TNIN_205591</name>
</gene>
<name>A0A8X7CBH3_9ARAC</name>
<evidence type="ECO:0000256" key="1">
    <source>
        <dbReference type="ARBA" id="ARBA00022884"/>
    </source>
</evidence>
<reference evidence="4" key="1">
    <citation type="submission" date="2020-08" db="EMBL/GenBank/DDBJ databases">
        <title>Multicomponent nature underlies the extraordinary mechanical properties of spider dragline silk.</title>
        <authorList>
            <person name="Kono N."/>
            <person name="Nakamura H."/>
            <person name="Mori M."/>
            <person name="Yoshida Y."/>
            <person name="Ohtoshi R."/>
            <person name="Malay A.D."/>
            <person name="Moran D.A.P."/>
            <person name="Tomita M."/>
            <person name="Numata K."/>
            <person name="Arakawa K."/>
        </authorList>
    </citation>
    <scope>NUCLEOTIDE SEQUENCE</scope>
</reference>
<evidence type="ECO:0000259" key="3">
    <source>
        <dbReference type="PROSITE" id="PS50102"/>
    </source>
</evidence>
<dbReference type="PROSITE" id="PS50102">
    <property type="entry name" value="RRM"/>
    <property type="match status" value="1"/>
</dbReference>
<feature type="domain" description="RRM" evidence="3">
    <location>
        <begin position="27"/>
        <end position="114"/>
    </location>
</feature>
<evidence type="ECO:0000256" key="2">
    <source>
        <dbReference type="PROSITE-ProRule" id="PRU00176"/>
    </source>
</evidence>
<evidence type="ECO:0000313" key="4">
    <source>
        <dbReference type="EMBL" id="GFY63243.1"/>
    </source>
</evidence>
<dbReference type="InterPro" id="IPR035979">
    <property type="entry name" value="RBD_domain_sf"/>
</dbReference>
<proteinExistence type="predicted"/>
<protein>
    <submittedName>
        <fullName evidence="4">RRM domain-containing protein</fullName>
    </submittedName>
</protein>
<keyword evidence="5" id="KW-1185">Reference proteome</keyword>
<sequence>MNMEVMCSSVEDAITFYGCPVKISDELVLIMNSLSNLNLNQNRSDKKSCMKKEDLKQVFSKYGEIKQVLCRWQGSYFDYGIVKFFYKHDADRVLRQTNHVTLIGYTMSVKTARKSDHSHQNGQLGIENKNSYPDMNKNHVTYIYIV</sequence>
<dbReference type="Gene3D" id="3.30.70.330">
    <property type="match status" value="1"/>
</dbReference>
<dbReference type="InterPro" id="IPR000504">
    <property type="entry name" value="RRM_dom"/>
</dbReference>
<dbReference type="EMBL" id="BMAV01014663">
    <property type="protein sequence ID" value="GFY63243.1"/>
    <property type="molecule type" value="Genomic_DNA"/>
</dbReference>
<accession>A0A8X7CBH3</accession>
<organism evidence="4 5">
    <name type="scientific">Trichonephila inaurata madagascariensis</name>
    <dbReference type="NCBI Taxonomy" id="2747483"/>
    <lineage>
        <taxon>Eukaryota</taxon>
        <taxon>Metazoa</taxon>
        <taxon>Ecdysozoa</taxon>
        <taxon>Arthropoda</taxon>
        <taxon>Chelicerata</taxon>
        <taxon>Arachnida</taxon>
        <taxon>Araneae</taxon>
        <taxon>Araneomorphae</taxon>
        <taxon>Entelegynae</taxon>
        <taxon>Araneoidea</taxon>
        <taxon>Nephilidae</taxon>
        <taxon>Trichonephila</taxon>
        <taxon>Trichonephila inaurata</taxon>
    </lineage>
</organism>
<evidence type="ECO:0000313" key="5">
    <source>
        <dbReference type="Proteomes" id="UP000886998"/>
    </source>
</evidence>
<dbReference type="OrthoDB" id="6425270at2759"/>